<keyword evidence="1" id="KW-0472">Membrane</keyword>
<feature type="transmembrane region" description="Helical" evidence="1">
    <location>
        <begin position="12"/>
        <end position="34"/>
    </location>
</feature>
<feature type="non-terminal residue" evidence="2">
    <location>
        <position position="97"/>
    </location>
</feature>
<evidence type="ECO:0000313" key="2">
    <source>
        <dbReference type="EMBL" id="CCC53534.1"/>
    </source>
</evidence>
<feature type="transmembrane region" description="Helical" evidence="1">
    <location>
        <begin position="54"/>
        <end position="75"/>
    </location>
</feature>
<dbReference type="VEuPathDB" id="TriTrypDB:TvY486_1110180"/>
<gene>
    <name evidence="2" type="ORF">TVY486_1110180</name>
</gene>
<evidence type="ECO:0000256" key="1">
    <source>
        <dbReference type="SAM" id="Phobius"/>
    </source>
</evidence>
<keyword evidence="1" id="KW-0812">Transmembrane</keyword>
<dbReference type="AlphaFoldDB" id="G0UCH4"/>
<proteinExistence type="predicted"/>
<accession>G0UCH4</accession>
<reference evidence="2" key="1">
    <citation type="journal article" date="2012" name="Proc. Natl. Acad. Sci. U.S.A.">
        <title>Antigenic diversity is generated by distinct evolutionary mechanisms in African trypanosome species.</title>
        <authorList>
            <person name="Jackson A.P."/>
            <person name="Berry A."/>
            <person name="Aslett M."/>
            <person name="Allison H.C."/>
            <person name="Burton P."/>
            <person name="Vavrova-Anderson J."/>
            <person name="Brown R."/>
            <person name="Browne H."/>
            <person name="Corton N."/>
            <person name="Hauser H."/>
            <person name="Gamble J."/>
            <person name="Gilderthorp R."/>
            <person name="Marcello L."/>
            <person name="McQuillan J."/>
            <person name="Otto T.D."/>
            <person name="Quail M.A."/>
            <person name="Sanders M.J."/>
            <person name="van Tonder A."/>
            <person name="Ginger M.L."/>
            <person name="Field M.C."/>
            <person name="Barry J.D."/>
            <person name="Hertz-Fowler C."/>
            <person name="Berriman M."/>
        </authorList>
    </citation>
    <scope>NUCLEOTIDE SEQUENCE</scope>
    <source>
        <strain evidence="2">Y486</strain>
    </source>
</reference>
<dbReference type="EMBL" id="HE573027">
    <property type="protein sequence ID" value="CCC53534.1"/>
    <property type="molecule type" value="Genomic_DNA"/>
</dbReference>
<organism evidence="2">
    <name type="scientific">Trypanosoma vivax (strain Y486)</name>
    <dbReference type="NCBI Taxonomy" id="1055687"/>
    <lineage>
        <taxon>Eukaryota</taxon>
        <taxon>Discoba</taxon>
        <taxon>Euglenozoa</taxon>
        <taxon>Kinetoplastea</taxon>
        <taxon>Metakinetoplastina</taxon>
        <taxon>Trypanosomatida</taxon>
        <taxon>Trypanosomatidae</taxon>
        <taxon>Trypanosoma</taxon>
        <taxon>Duttonella</taxon>
    </lineage>
</organism>
<sequence>MVAIAGGGFLRMAFGALVVALCLSMLVCACVVWLLEVSGGVAQELIPVALLRAVLASVAQPTVGSVALLAVLVVVSSGASQMCGLVEDVQILLDSHI</sequence>
<name>G0UCH4_TRYVY</name>
<keyword evidence="1" id="KW-1133">Transmembrane helix</keyword>
<protein>
    <submittedName>
        <fullName evidence="2">Uncharacterized protein</fullName>
    </submittedName>
</protein>